<dbReference type="InterPro" id="IPR005020">
    <property type="entry name" value="LIN-8"/>
</dbReference>
<protein>
    <submittedName>
        <fullName evidence="1">Uncharacterized protein</fullName>
    </submittedName>
</protein>
<dbReference type="Proteomes" id="UP000008281">
    <property type="component" value="Unassembled WGS sequence"/>
</dbReference>
<dbReference type="InParanoid" id="E3N2X5"/>
<name>E3N2X5_CAERE</name>
<reference evidence="1" key="1">
    <citation type="submission" date="2007-07" db="EMBL/GenBank/DDBJ databases">
        <title>PCAP assembly of the Caenorhabditis remanei genome.</title>
        <authorList>
            <consortium name="The Caenorhabditis remanei Sequencing Consortium"/>
            <person name="Wilson R.K."/>
        </authorList>
    </citation>
    <scope>NUCLEOTIDE SEQUENCE [LARGE SCALE GENOMIC DNA]</scope>
    <source>
        <strain evidence="1">PB4641</strain>
    </source>
</reference>
<gene>
    <name evidence="1" type="ORF">CRE_19880</name>
</gene>
<evidence type="ECO:0000313" key="2">
    <source>
        <dbReference type="Proteomes" id="UP000008281"/>
    </source>
</evidence>
<dbReference type="AlphaFoldDB" id="E3N2X5"/>
<accession>E3N2X5</accession>
<dbReference type="EMBL" id="DS268516">
    <property type="protein sequence ID" value="EFO84417.1"/>
    <property type="molecule type" value="Genomic_DNA"/>
</dbReference>
<dbReference type="Pfam" id="PF03353">
    <property type="entry name" value="Lin-8"/>
    <property type="match status" value="1"/>
</dbReference>
<proteinExistence type="predicted"/>
<evidence type="ECO:0000313" key="1">
    <source>
        <dbReference type="EMBL" id="EFO84417.1"/>
    </source>
</evidence>
<dbReference type="HOGENOM" id="CLU_2173330_0_0_1"/>
<organism evidence="2">
    <name type="scientific">Caenorhabditis remanei</name>
    <name type="common">Caenorhabditis vulgaris</name>
    <dbReference type="NCBI Taxonomy" id="31234"/>
    <lineage>
        <taxon>Eukaryota</taxon>
        <taxon>Metazoa</taxon>
        <taxon>Ecdysozoa</taxon>
        <taxon>Nematoda</taxon>
        <taxon>Chromadorea</taxon>
        <taxon>Rhabditida</taxon>
        <taxon>Rhabditina</taxon>
        <taxon>Rhabditomorpha</taxon>
        <taxon>Rhabditoidea</taxon>
        <taxon>Rhabditidae</taxon>
        <taxon>Peloderinae</taxon>
        <taxon>Caenorhabditis</taxon>
    </lineage>
</organism>
<keyword evidence="2" id="KW-1185">Reference proteome</keyword>
<sequence length="110" mass="12689">MCARRTPLVIHQTSSIQPIAQIEREMDHVDHVVKSSNRTSNEFEHVEQVQRDILQIMDQAEQLAKKNPEKAEMMSQALLEIVQMCERSDTTDVGQLFAKLAMRNDKNLLK</sequence>